<feature type="domain" description="DUF547" evidence="3">
    <location>
        <begin position="407"/>
        <end position="539"/>
    </location>
</feature>
<feature type="domain" description="Ternary complex factor MIP1 leucine-zipper" evidence="4">
    <location>
        <begin position="86"/>
        <end position="165"/>
    </location>
</feature>
<dbReference type="InterPro" id="IPR006869">
    <property type="entry name" value="DUF547"/>
</dbReference>
<gene>
    <name evidence="5" type="ORF">MKW98_021926</name>
</gene>
<proteinExistence type="predicted"/>
<dbReference type="Pfam" id="PF14389">
    <property type="entry name" value="Lzipper-MIP1"/>
    <property type="match status" value="1"/>
</dbReference>
<keyword evidence="6" id="KW-1185">Reference proteome</keyword>
<accession>A0AAD4TMM6</accession>
<name>A0AAD4TMM6_9MAGN</name>
<dbReference type="Proteomes" id="UP001202328">
    <property type="component" value="Unassembled WGS sequence"/>
</dbReference>
<sequence>MLGVNVTPPPPPSLDKYKMYNSPVTHFDLNLSDERSKTSGRQCNSGSRLDYSHESLTDDNDSVLEASTSGGEVKSLGAFLKMDKVNPHRMQLQREVEKLQQELEEEMELRSVLENAVELSDLTSSNLSCIPEHAKELLSSIALLEITVSDLEEEMISLQCQLSQERNERKLEEYHQKRSSSQSPFLRSPENIRRLHSYTPSSRSLEPSAALSYDSRTLSRQRPMDEPSEDVCTTSFVNSMNLSIEESGPSFRDESVFAKNSQHISSIEGMRVAGLWDQPNKLSEEMVRCMKNIFISLADSSTLSSKLRALKMNCPPFSPQSECSTNLACAQNPHVDTESVTELFASKNAFDPYKVRGKLSWADIGIYRSAIEVSWMSVGKKQLEYAAGALRRFRLLVEQLAEVDPINLTDNEKLAFWINIYNALIMHAYLAYGVPKTDLKLFSLMQKAQYTVGGHSFSAAAIEYVILKMQPPVHRPQTALVLGLHKLKVPEEQHNYSIGVHEPLVVFALSCGMYSSPAVRVYSVQNIKEELKHAQRDFIRASVAVSRRGKLLMPRMLYEFASTFVDDLTLGIWVSQYLPPHQAVVVEQCIAKRRQSFLGRSSTVIVPFDSRFRYLFLPVVPDSKLCSSTLQ</sequence>
<comment type="caution">
    <text evidence="5">The sequence shown here is derived from an EMBL/GenBank/DDBJ whole genome shotgun (WGS) entry which is preliminary data.</text>
</comment>
<protein>
    <recommendedName>
        <fullName evidence="7">Ternary complex factor MIP1, leucine-zipper</fullName>
    </recommendedName>
</protein>
<dbReference type="PANTHER" id="PTHR23054">
    <property type="entry name" value="TERNARY COMPLEX FACTOR MIP1, LEUCINE-ZIPPER-RELATED"/>
    <property type="match status" value="1"/>
</dbReference>
<evidence type="ECO:0008006" key="7">
    <source>
        <dbReference type="Google" id="ProtNLM"/>
    </source>
</evidence>
<organism evidence="5 6">
    <name type="scientific">Papaver atlanticum</name>
    <dbReference type="NCBI Taxonomy" id="357466"/>
    <lineage>
        <taxon>Eukaryota</taxon>
        <taxon>Viridiplantae</taxon>
        <taxon>Streptophyta</taxon>
        <taxon>Embryophyta</taxon>
        <taxon>Tracheophyta</taxon>
        <taxon>Spermatophyta</taxon>
        <taxon>Magnoliopsida</taxon>
        <taxon>Ranunculales</taxon>
        <taxon>Papaveraceae</taxon>
        <taxon>Papaveroideae</taxon>
        <taxon>Papaver</taxon>
    </lineage>
</organism>
<dbReference type="AlphaFoldDB" id="A0AAD4TMM6"/>
<dbReference type="PANTHER" id="PTHR23054:SF53">
    <property type="entry name" value="OS06G0704100 PROTEIN"/>
    <property type="match status" value="1"/>
</dbReference>
<feature type="coiled-coil region" evidence="1">
    <location>
        <begin position="89"/>
        <end position="168"/>
    </location>
</feature>
<feature type="region of interest" description="Disordered" evidence="2">
    <location>
        <begin position="171"/>
        <end position="230"/>
    </location>
</feature>
<evidence type="ECO:0000259" key="3">
    <source>
        <dbReference type="Pfam" id="PF04784"/>
    </source>
</evidence>
<evidence type="ECO:0000259" key="4">
    <source>
        <dbReference type="Pfam" id="PF14389"/>
    </source>
</evidence>
<dbReference type="EMBL" id="JAJJMB010000025">
    <property type="protein sequence ID" value="KAI3963686.1"/>
    <property type="molecule type" value="Genomic_DNA"/>
</dbReference>
<feature type="region of interest" description="Disordered" evidence="2">
    <location>
        <begin position="34"/>
        <end position="55"/>
    </location>
</feature>
<evidence type="ECO:0000313" key="5">
    <source>
        <dbReference type="EMBL" id="KAI3963686.1"/>
    </source>
</evidence>
<evidence type="ECO:0000256" key="2">
    <source>
        <dbReference type="SAM" id="MobiDB-lite"/>
    </source>
</evidence>
<dbReference type="Pfam" id="PF04784">
    <property type="entry name" value="DUF547"/>
    <property type="match status" value="1"/>
</dbReference>
<evidence type="ECO:0000256" key="1">
    <source>
        <dbReference type="SAM" id="Coils"/>
    </source>
</evidence>
<evidence type="ECO:0000313" key="6">
    <source>
        <dbReference type="Proteomes" id="UP001202328"/>
    </source>
</evidence>
<keyword evidence="1" id="KW-0175">Coiled coil</keyword>
<reference evidence="5" key="1">
    <citation type="submission" date="2022-04" db="EMBL/GenBank/DDBJ databases">
        <title>A functionally conserved STORR gene fusion in Papaver species that diverged 16.8 million years ago.</title>
        <authorList>
            <person name="Catania T."/>
        </authorList>
    </citation>
    <scope>NUCLEOTIDE SEQUENCE</scope>
    <source>
        <strain evidence="5">S-188037</strain>
    </source>
</reference>
<dbReference type="InterPro" id="IPR025757">
    <property type="entry name" value="MIP1_Leuzipper"/>
</dbReference>